<proteinExistence type="predicted"/>
<gene>
    <name evidence="1" type="ORF">BCAMP_12406</name>
</gene>
<comment type="caution">
    <text evidence="1">The sequence shown here is derived from an EMBL/GenBank/DDBJ whole genome shotgun (WGS) entry which is preliminary data.</text>
</comment>
<dbReference type="Proteomes" id="UP000019243">
    <property type="component" value="Unassembled WGS sequence"/>
</dbReference>
<dbReference type="OrthoDB" id="2971020at2"/>
<organism evidence="1 2">
    <name type="scientific">Brochothrix campestris FSL F6-1037</name>
    <dbReference type="NCBI Taxonomy" id="1265861"/>
    <lineage>
        <taxon>Bacteria</taxon>
        <taxon>Bacillati</taxon>
        <taxon>Bacillota</taxon>
        <taxon>Bacilli</taxon>
        <taxon>Bacillales</taxon>
        <taxon>Listeriaceae</taxon>
        <taxon>Brochothrix</taxon>
    </lineage>
</organism>
<dbReference type="AlphaFoldDB" id="W7CMC9"/>
<dbReference type="Pfam" id="PF04630">
    <property type="entry name" value="Phage_TTP_1"/>
    <property type="match status" value="1"/>
</dbReference>
<sequence length="190" mass="19979">MASVGFKQIIFAEYDKDGAVKETFEVNSEKGGAIEAKITGLGSTLNTTWASDGPFHVFAQGTSSPKLSLGIADLYPELYQSMTGAEVNEQGFTLIGNNTRPPYMGVVLVTADKDGNELFIGLTKGKFTAPDEELKTSEDKGAELQTDSVEGDFVARGSDGLVASKASTAKEGATLETFKDFIFGAAAAGK</sequence>
<evidence type="ECO:0000313" key="1">
    <source>
        <dbReference type="EMBL" id="EUJ34273.1"/>
    </source>
</evidence>
<dbReference type="RefSeq" id="WP_035315735.1">
    <property type="nucleotide sequence ID" value="NZ_AODH01000076.1"/>
</dbReference>
<dbReference type="InterPro" id="IPR006724">
    <property type="entry name" value="Phage_TTP"/>
</dbReference>
<evidence type="ECO:0000313" key="2">
    <source>
        <dbReference type="Proteomes" id="UP000019243"/>
    </source>
</evidence>
<dbReference type="NCBIfam" id="TIGR01603">
    <property type="entry name" value="maj_tail_phi13"/>
    <property type="match status" value="1"/>
</dbReference>
<accession>W7CMC9</accession>
<name>W7CMC9_9LIST</name>
<keyword evidence="2" id="KW-1185">Reference proteome</keyword>
<dbReference type="InterPro" id="IPR006490">
    <property type="entry name" value="Maj_tail_phi13"/>
</dbReference>
<dbReference type="EMBL" id="AODH01000076">
    <property type="protein sequence ID" value="EUJ34273.1"/>
    <property type="molecule type" value="Genomic_DNA"/>
</dbReference>
<dbReference type="STRING" id="1265861.BCAMP_12406"/>
<reference evidence="1 2" key="1">
    <citation type="submission" date="2012-12" db="EMBL/GenBank/DDBJ databases">
        <title>Novel taxa of Listeriaceae from agricultural environments in the United States.</title>
        <authorList>
            <person name="den Bakker H.C."/>
            <person name="Allred A."/>
            <person name="Warchocki S."/>
            <person name="Wright E.M."/>
            <person name="Burrell A."/>
            <person name="Nightingale K.K."/>
            <person name="Kephart D."/>
            <person name="Wiedmann M."/>
        </authorList>
    </citation>
    <scope>NUCLEOTIDE SEQUENCE [LARGE SCALE GENOMIC DNA]</scope>
    <source>
        <strain evidence="1 2">FSL F6-1037</strain>
    </source>
</reference>
<protein>
    <submittedName>
        <fullName evidence="1">Phage major tail protein</fullName>
    </submittedName>
</protein>